<evidence type="ECO:0000313" key="2">
    <source>
        <dbReference type="Proteomes" id="UP001174909"/>
    </source>
</evidence>
<feature type="non-terminal residue" evidence="1">
    <location>
        <position position="78"/>
    </location>
</feature>
<organism evidence="1 2">
    <name type="scientific">Geodia barretti</name>
    <name type="common">Barrett's horny sponge</name>
    <dbReference type="NCBI Taxonomy" id="519541"/>
    <lineage>
        <taxon>Eukaryota</taxon>
        <taxon>Metazoa</taxon>
        <taxon>Porifera</taxon>
        <taxon>Demospongiae</taxon>
        <taxon>Heteroscleromorpha</taxon>
        <taxon>Tetractinellida</taxon>
        <taxon>Astrophorina</taxon>
        <taxon>Geodiidae</taxon>
        <taxon>Geodia</taxon>
    </lineage>
</organism>
<proteinExistence type="predicted"/>
<name>A0AA35WMN7_GEOBA</name>
<accession>A0AA35WMN7</accession>
<dbReference type="InterPro" id="IPR038081">
    <property type="entry name" value="CalX-like_sf"/>
</dbReference>
<keyword evidence="2" id="KW-1185">Reference proteome</keyword>
<gene>
    <name evidence="1" type="ORF">GBAR_LOCUS12010</name>
</gene>
<dbReference type="Proteomes" id="UP001174909">
    <property type="component" value="Unassembled WGS sequence"/>
</dbReference>
<dbReference type="SUPFAM" id="SSF141072">
    <property type="entry name" value="CalX-like"/>
    <property type="match status" value="1"/>
</dbReference>
<evidence type="ECO:0000313" key="1">
    <source>
        <dbReference type="EMBL" id="CAI8020050.1"/>
    </source>
</evidence>
<dbReference type="AlphaFoldDB" id="A0AA35WMN7"/>
<comment type="caution">
    <text evidence="1">The sequence shown here is derived from an EMBL/GenBank/DDBJ whole genome shotgun (WGS) entry which is preliminary data.</text>
</comment>
<dbReference type="EMBL" id="CASHTH010001798">
    <property type="protein sequence ID" value="CAI8020050.1"/>
    <property type="molecule type" value="Genomic_DNA"/>
</dbReference>
<protein>
    <submittedName>
        <fullName evidence="1">Uncharacterized protein</fullName>
    </submittedName>
</protein>
<feature type="non-terminal residue" evidence="1">
    <location>
        <position position="1"/>
    </location>
</feature>
<reference evidence="1" key="1">
    <citation type="submission" date="2023-03" db="EMBL/GenBank/DDBJ databases">
        <authorList>
            <person name="Steffen K."/>
            <person name="Cardenas P."/>
        </authorList>
    </citation>
    <scope>NUCLEOTIDE SEQUENCE</scope>
</reference>
<sequence>YSVALPSDINASDFNGTAVCYEITLETDNILEGNETIRLGLSTTESTESFVAITQPTATFTILDSTQPKPGVIVNTVE</sequence>